<dbReference type="GO" id="GO:0016020">
    <property type="term" value="C:membrane"/>
    <property type="evidence" value="ECO:0007669"/>
    <property type="project" value="UniProtKB-SubCell"/>
</dbReference>
<dbReference type="OMA" id="WRDITWK"/>
<evidence type="ECO:0000313" key="10">
    <source>
        <dbReference type="Proteomes" id="UP000011715"/>
    </source>
</evidence>
<dbReference type="eggNOG" id="ENOG502SNZ8">
    <property type="taxonomic scope" value="Eukaryota"/>
</dbReference>
<protein>
    <recommendedName>
        <fullName evidence="7">Rhodopsin domain-containing protein</fullName>
    </recommendedName>
</protein>
<dbReference type="VEuPathDB" id="FungiDB:MAPG_08403"/>
<feature type="transmembrane region" description="Helical" evidence="6">
    <location>
        <begin position="53"/>
        <end position="72"/>
    </location>
</feature>
<dbReference type="EMBL" id="ADBL01002029">
    <property type="status" value="NOT_ANNOTATED_CDS"/>
    <property type="molecule type" value="Genomic_DNA"/>
</dbReference>
<gene>
    <name evidence="8" type="ORF">MAPG_08403</name>
</gene>
<reference evidence="9" key="4">
    <citation type="journal article" date="2015" name="G3 (Bethesda)">
        <title>Genome sequences of three phytopathogenic species of the Magnaporthaceae family of fungi.</title>
        <authorList>
            <person name="Okagaki L.H."/>
            <person name="Nunes C.C."/>
            <person name="Sailsbery J."/>
            <person name="Clay B."/>
            <person name="Brown D."/>
            <person name="John T."/>
            <person name="Oh Y."/>
            <person name="Young N."/>
            <person name="Fitzgerald M."/>
            <person name="Haas B.J."/>
            <person name="Zeng Q."/>
            <person name="Young S."/>
            <person name="Adiconis X."/>
            <person name="Fan L."/>
            <person name="Levin J.Z."/>
            <person name="Mitchell T.K."/>
            <person name="Okubara P.A."/>
            <person name="Farman M.L."/>
            <person name="Kohn L.M."/>
            <person name="Birren B."/>
            <person name="Ma L.-J."/>
            <person name="Dean R.A."/>
        </authorList>
    </citation>
    <scope>NUCLEOTIDE SEQUENCE</scope>
    <source>
        <strain evidence="9">ATCC 64411 / 73-15</strain>
    </source>
</reference>
<evidence type="ECO:0000256" key="1">
    <source>
        <dbReference type="ARBA" id="ARBA00004141"/>
    </source>
</evidence>
<feature type="domain" description="Rhodopsin" evidence="7">
    <location>
        <begin position="37"/>
        <end position="267"/>
    </location>
</feature>
<keyword evidence="2 6" id="KW-0812">Transmembrane</keyword>
<name>A0A0C4E799_MAGP6</name>
<dbReference type="Pfam" id="PF20684">
    <property type="entry name" value="Fung_rhodopsin"/>
    <property type="match status" value="1"/>
</dbReference>
<dbReference type="STRING" id="644358.A0A0C4E799"/>
<keyword evidence="10" id="KW-1185">Reference proteome</keyword>
<feature type="transmembrane region" description="Helical" evidence="6">
    <location>
        <begin position="92"/>
        <end position="111"/>
    </location>
</feature>
<dbReference type="OrthoDB" id="3648173at2759"/>
<keyword evidence="4 6" id="KW-0472">Membrane</keyword>
<feature type="transmembrane region" description="Helical" evidence="6">
    <location>
        <begin position="174"/>
        <end position="197"/>
    </location>
</feature>
<keyword evidence="3 6" id="KW-1133">Transmembrane helix</keyword>
<comment type="subcellular location">
    <subcellularLocation>
        <location evidence="1">Membrane</location>
        <topology evidence="1">Multi-pass membrane protein</topology>
    </subcellularLocation>
</comment>
<dbReference type="EMBL" id="ADBL01002028">
    <property type="status" value="NOT_ANNOTATED_CDS"/>
    <property type="molecule type" value="Genomic_DNA"/>
</dbReference>
<proteinExistence type="inferred from homology"/>
<reference evidence="8" key="3">
    <citation type="submission" date="2011-03" db="EMBL/GenBank/DDBJ databases">
        <title>Annotation of Magnaporthe poae ATCC 64411.</title>
        <authorList>
            <person name="Ma L.-J."/>
            <person name="Dead R."/>
            <person name="Young S.K."/>
            <person name="Zeng Q."/>
            <person name="Gargeya S."/>
            <person name="Fitzgerald M."/>
            <person name="Haas B."/>
            <person name="Abouelleil A."/>
            <person name="Alvarado L."/>
            <person name="Arachchi H.M."/>
            <person name="Berlin A."/>
            <person name="Brown A."/>
            <person name="Chapman S.B."/>
            <person name="Chen Z."/>
            <person name="Dunbar C."/>
            <person name="Freedman E."/>
            <person name="Gearin G."/>
            <person name="Gellesch M."/>
            <person name="Goldberg J."/>
            <person name="Griggs A."/>
            <person name="Gujja S."/>
            <person name="Heiman D."/>
            <person name="Howarth C."/>
            <person name="Larson L."/>
            <person name="Lui A."/>
            <person name="MacDonald P.J.P."/>
            <person name="Mehta T."/>
            <person name="Montmayeur A."/>
            <person name="Murphy C."/>
            <person name="Neiman D."/>
            <person name="Pearson M."/>
            <person name="Priest M."/>
            <person name="Roberts A."/>
            <person name="Saif S."/>
            <person name="Shea T."/>
            <person name="Shenoy N."/>
            <person name="Sisk P."/>
            <person name="Stolte C."/>
            <person name="Sykes S."/>
            <person name="Yandava C."/>
            <person name="Wortman J."/>
            <person name="Nusbaum C."/>
            <person name="Birren B."/>
        </authorList>
    </citation>
    <scope>NUCLEOTIDE SEQUENCE</scope>
    <source>
        <strain evidence="8">ATCC 64411</strain>
    </source>
</reference>
<dbReference type="Proteomes" id="UP000011715">
    <property type="component" value="Unassembled WGS sequence"/>
</dbReference>
<dbReference type="InterPro" id="IPR052337">
    <property type="entry name" value="SAT4-like"/>
</dbReference>
<evidence type="ECO:0000256" key="3">
    <source>
        <dbReference type="ARBA" id="ARBA00022989"/>
    </source>
</evidence>
<dbReference type="EMBL" id="GL876973">
    <property type="protein sequence ID" value="KLU89432.1"/>
    <property type="molecule type" value="Genomic_DNA"/>
</dbReference>
<reference evidence="10" key="1">
    <citation type="submission" date="2010-05" db="EMBL/GenBank/DDBJ databases">
        <title>The genome sequence of Magnaporthe poae strain ATCC 64411.</title>
        <authorList>
            <person name="Ma L.-J."/>
            <person name="Dead R."/>
            <person name="Young S."/>
            <person name="Zeng Q."/>
            <person name="Koehrsen M."/>
            <person name="Alvarado L."/>
            <person name="Berlin A."/>
            <person name="Chapman S.B."/>
            <person name="Chen Z."/>
            <person name="Freedman E."/>
            <person name="Gellesch M."/>
            <person name="Goldberg J."/>
            <person name="Griggs A."/>
            <person name="Gujja S."/>
            <person name="Heilman E.R."/>
            <person name="Heiman D."/>
            <person name="Hepburn T."/>
            <person name="Howarth C."/>
            <person name="Jen D."/>
            <person name="Larson L."/>
            <person name="Mehta T."/>
            <person name="Neiman D."/>
            <person name="Pearson M."/>
            <person name="Roberts A."/>
            <person name="Saif S."/>
            <person name="Shea T."/>
            <person name="Shenoy N."/>
            <person name="Sisk P."/>
            <person name="Stolte C."/>
            <person name="Sykes S."/>
            <person name="Walk T."/>
            <person name="White J."/>
            <person name="Yandava C."/>
            <person name="Haas B."/>
            <person name="Nusbaum C."/>
            <person name="Birren B."/>
        </authorList>
    </citation>
    <scope>NUCLEOTIDE SEQUENCE [LARGE SCALE GENOMIC DNA]</scope>
    <source>
        <strain evidence="10">ATCC 64411 / 73-15</strain>
    </source>
</reference>
<dbReference type="AlphaFoldDB" id="A0A0C4E799"/>
<feature type="transmembrane region" description="Helical" evidence="6">
    <location>
        <begin position="209"/>
        <end position="230"/>
    </location>
</feature>
<reference evidence="8" key="2">
    <citation type="submission" date="2010-05" db="EMBL/GenBank/DDBJ databases">
        <title>The Genome Sequence of Magnaporthe poae strain ATCC 64411.</title>
        <authorList>
            <consortium name="The Broad Institute Genome Sequencing Platform"/>
            <consortium name="Broad Institute Genome Sequencing Center for Infectious Disease"/>
            <person name="Ma L.-J."/>
            <person name="Dead R."/>
            <person name="Young S."/>
            <person name="Zeng Q."/>
            <person name="Koehrsen M."/>
            <person name="Alvarado L."/>
            <person name="Berlin A."/>
            <person name="Chapman S.B."/>
            <person name="Chen Z."/>
            <person name="Freedman E."/>
            <person name="Gellesch M."/>
            <person name="Goldberg J."/>
            <person name="Griggs A."/>
            <person name="Gujja S."/>
            <person name="Heilman E.R."/>
            <person name="Heiman D."/>
            <person name="Hepburn T."/>
            <person name="Howarth C."/>
            <person name="Jen D."/>
            <person name="Larson L."/>
            <person name="Mehta T."/>
            <person name="Neiman D."/>
            <person name="Pearson M."/>
            <person name="Roberts A."/>
            <person name="Saif S."/>
            <person name="Shea T."/>
            <person name="Shenoy N."/>
            <person name="Sisk P."/>
            <person name="Stolte C."/>
            <person name="Sykes S."/>
            <person name="Walk T."/>
            <person name="White J."/>
            <person name="Yandava C."/>
            <person name="Haas B."/>
            <person name="Nusbaum C."/>
            <person name="Birren B."/>
        </authorList>
    </citation>
    <scope>NUCLEOTIDE SEQUENCE</scope>
    <source>
        <strain evidence="8">ATCC 64411</strain>
    </source>
</reference>
<feature type="transmembrane region" description="Helical" evidence="6">
    <location>
        <begin position="20"/>
        <end position="41"/>
    </location>
</feature>
<evidence type="ECO:0000256" key="6">
    <source>
        <dbReference type="SAM" id="Phobius"/>
    </source>
</evidence>
<feature type="transmembrane region" description="Helical" evidence="6">
    <location>
        <begin position="132"/>
        <end position="154"/>
    </location>
</feature>
<dbReference type="PANTHER" id="PTHR33048">
    <property type="entry name" value="PTH11-LIKE INTEGRAL MEMBRANE PROTEIN (AFU_ORTHOLOGUE AFUA_5G11245)"/>
    <property type="match status" value="1"/>
</dbReference>
<dbReference type="InterPro" id="IPR049326">
    <property type="entry name" value="Rhodopsin_dom_fungi"/>
</dbReference>
<dbReference type="EnsemblFungi" id="MAPG_08403T0">
    <property type="protein sequence ID" value="MAPG_08403T0"/>
    <property type="gene ID" value="MAPG_08403"/>
</dbReference>
<sequence>MADATAPPAHVRTETNGPMVTALAICFLVINVVFISLRFYTRGVILKAIGRDDLATLVASFLAIAYSIALCFEVKYGMGRHVENVTPEETIAQLKALMIAIGCYVQGMNWIKLGFLFQYQRIFPQTRYIQTVCFWFIVFVLLWAVVQMNFLFFMCFPYSVINPSMVGRCLDTLPIWYLTGAVSMATDFAIFCIPLPAAWKLQLRTRQKWMVLGIFCLGFFVCIISVYRLFTLYSGVVSTDPTWDNIGAAIWSIVELTASISGLRLPARQPAEAGPDAQFSYPDILHEGGKPTDTSDHTDSLGTCGDRASHPIVPAVIQSKGYVDPASAVILSSAKQIYVSMTGIRVRDLHCESNVAEPAAFPRLLWDGQQAVCRRAPSEDRGITHPASRGTLCREVFVSPPPGGAA</sequence>
<comment type="similarity">
    <text evidence="5">Belongs to the SAT4 family.</text>
</comment>
<evidence type="ECO:0000256" key="5">
    <source>
        <dbReference type="ARBA" id="ARBA00038359"/>
    </source>
</evidence>
<organism evidence="9 10">
    <name type="scientific">Magnaporthiopsis poae (strain ATCC 64411 / 73-15)</name>
    <name type="common">Kentucky bluegrass fungus</name>
    <name type="synonym">Magnaporthe poae</name>
    <dbReference type="NCBI Taxonomy" id="644358"/>
    <lineage>
        <taxon>Eukaryota</taxon>
        <taxon>Fungi</taxon>
        <taxon>Dikarya</taxon>
        <taxon>Ascomycota</taxon>
        <taxon>Pezizomycotina</taxon>
        <taxon>Sordariomycetes</taxon>
        <taxon>Sordariomycetidae</taxon>
        <taxon>Magnaporthales</taxon>
        <taxon>Magnaporthaceae</taxon>
        <taxon>Magnaporthiopsis</taxon>
    </lineage>
</organism>
<reference evidence="9" key="5">
    <citation type="submission" date="2015-06" db="UniProtKB">
        <authorList>
            <consortium name="EnsemblFungi"/>
        </authorList>
    </citation>
    <scope>IDENTIFICATION</scope>
    <source>
        <strain evidence="9">ATCC 64411</strain>
    </source>
</reference>
<evidence type="ECO:0000259" key="7">
    <source>
        <dbReference type="Pfam" id="PF20684"/>
    </source>
</evidence>
<evidence type="ECO:0000313" key="9">
    <source>
        <dbReference type="EnsemblFungi" id="MAPG_08403T0"/>
    </source>
</evidence>
<evidence type="ECO:0000256" key="2">
    <source>
        <dbReference type="ARBA" id="ARBA00022692"/>
    </source>
</evidence>
<dbReference type="PANTHER" id="PTHR33048:SF47">
    <property type="entry name" value="INTEGRAL MEMBRANE PROTEIN-RELATED"/>
    <property type="match status" value="1"/>
</dbReference>
<accession>A0A0C4E799</accession>
<evidence type="ECO:0000256" key="4">
    <source>
        <dbReference type="ARBA" id="ARBA00023136"/>
    </source>
</evidence>
<evidence type="ECO:0000313" key="8">
    <source>
        <dbReference type="EMBL" id="KLU89432.1"/>
    </source>
</evidence>